<evidence type="ECO:0000313" key="3">
    <source>
        <dbReference type="Proteomes" id="UP000236291"/>
    </source>
</evidence>
<gene>
    <name evidence="2" type="ORF">L195_g062804</name>
</gene>
<evidence type="ECO:0000313" key="2">
    <source>
        <dbReference type="EMBL" id="PNX65855.1"/>
    </source>
</evidence>
<comment type="caution">
    <text evidence="2">The sequence shown here is derived from an EMBL/GenBank/DDBJ whole genome shotgun (WGS) entry which is preliminary data.</text>
</comment>
<dbReference type="EMBL" id="ASHM01186017">
    <property type="protein sequence ID" value="PNX65855.1"/>
    <property type="molecule type" value="Genomic_DNA"/>
</dbReference>
<name>A0A2K3KHT9_TRIPR</name>
<evidence type="ECO:0000256" key="1">
    <source>
        <dbReference type="SAM" id="MobiDB-lite"/>
    </source>
</evidence>
<protein>
    <submittedName>
        <fullName evidence="2">Uncharacterized protein</fullName>
    </submittedName>
</protein>
<dbReference type="Proteomes" id="UP000236291">
    <property type="component" value="Unassembled WGS sequence"/>
</dbReference>
<organism evidence="2 3">
    <name type="scientific">Trifolium pratense</name>
    <name type="common">Red clover</name>
    <dbReference type="NCBI Taxonomy" id="57577"/>
    <lineage>
        <taxon>Eukaryota</taxon>
        <taxon>Viridiplantae</taxon>
        <taxon>Streptophyta</taxon>
        <taxon>Embryophyta</taxon>
        <taxon>Tracheophyta</taxon>
        <taxon>Spermatophyta</taxon>
        <taxon>Magnoliopsida</taxon>
        <taxon>eudicotyledons</taxon>
        <taxon>Gunneridae</taxon>
        <taxon>Pentapetalae</taxon>
        <taxon>rosids</taxon>
        <taxon>fabids</taxon>
        <taxon>Fabales</taxon>
        <taxon>Fabaceae</taxon>
        <taxon>Papilionoideae</taxon>
        <taxon>50 kb inversion clade</taxon>
        <taxon>NPAAA clade</taxon>
        <taxon>Hologalegina</taxon>
        <taxon>IRL clade</taxon>
        <taxon>Trifolieae</taxon>
        <taxon>Trifolium</taxon>
    </lineage>
</organism>
<feature type="region of interest" description="Disordered" evidence="1">
    <location>
        <begin position="1"/>
        <end position="21"/>
    </location>
</feature>
<sequence>MDSVNSASTPSVPPSSPLVEPVDHILTLNPDVQENPLNQMVAED</sequence>
<feature type="non-terminal residue" evidence="2">
    <location>
        <position position="44"/>
    </location>
</feature>
<accession>A0A2K3KHT9</accession>
<feature type="compositionally biased region" description="Low complexity" evidence="1">
    <location>
        <begin position="1"/>
        <end position="10"/>
    </location>
</feature>
<dbReference type="AlphaFoldDB" id="A0A2K3KHT9"/>
<reference evidence="2 3" key="1">
    <citation type="journal article" date="2014" name="Am. J. Bot.">
        <title>Genome assembly and annotation for red clover (Trifolium pratense; Fabaceae).</title>
        <authorList>
            <person name="Istvanek J."/>
            <person name="Jaros M."/>
            <person name="Krenek A."/>
            <person name="Repkova J."/>
        </authorList>
    </citation>
    <scope>NUCLEOTIDE SEQUENCE [LARGE SCALE GENOMIC DNA]</scope>
    <source>
        <strain evidence="3">cv. Tatra</strain>
        <tissue evidence="2">Young leaves</tissue>
    </source>
</reference>
<reference evidence="2 3" key="2">
    <citation type="journal article" date="2017" name="Front. Plant Sci.">
        <title>Gene Classification and Mining of Molecular Markers Useful in Red Clover (Trifolium pratense) Breeding.</title>
        <authorList>
            <person name="Istvanek J."/>
            <person name="Dluhosova J."/>
            <person name="Dluhos P."/>
            <person name="Patkova L."/>
            <person name="Nedelnik J."/>
            <person name="Repkova J."/>
        </authorList>
    </citation>
    <scope>NUCLEOTIDE SEQUENCE [LARGE SCALE GENOMIC DNA]</scope>
    <source>
        <strain evidence="3">cv. Tatra</strain>
        <tissue evidence="2">Young leaves</tissue>
    </source>
</reference>
<proteinExistence type="predicted"/>